<dbReference type="RefSeq" id="WP_284401375.1">
    <property type="nucleotide sequence ID" value="NZ_BSNQ01000009.1"/>
</dbReference>
<dbReference type="PROSITE" id="PS51471">
    <property type="entry name" value="FE2OG_OXY"/>
    <property type="match status" value="1"/>
</dbReference>
<feature type="domain" description="Fe2OG dioxygenase" evidence="1">
    <location>
        <begin position="92"/>
        <end position="190"/>
    </location>
</feature>
<organism evidence="2 3">
    <name type="scientific">Dyella lipolytica</name>
    <dbReference type="NCBI Taxonomy" id="1867835"/>
    <lineage>
        <taxon>Bacteria</taxon>
        <taxon>Pseudomonadati</taxon>
        <taxon>Pseudomonadota</taxon>
        <taxon>Gammaproteobacteria</taxon>
        <taxon>Lysobacterales</taxon>
        <taxon>Rhodanobacteraceae</taxon>
        <taxon>Dyella</taxon>
    </lineage>
</organism>
<keyword evidence="2" id="KW-0560">Oxidoreductase</keyword>
<dbReference type="Gene3D" id="2.60.120.590">
    <property type="entry name" value="Alpha-ketoglutarate-dependent dioxygenase AlkB-like"/>
    <property type="match status" value="1"/>
</dbReference>
<proteinExistence type="predicted"/>
<keyword evidence="2" id="KW-0223">Dioxygenase</keyword>
<evidence type="ECO:0000259" key="1">
    <source>
        <dbReference type="PROSITE" id="PS51471"/>
    </source>
</evidence>
<reference evidence="2 3" key="1">
    <citation type="submission" date="2020-10" db="EMBL/GenBank/DDBJ databases">
        <title>Phylogeny of dyella-like bacteria.</title>
        <authorList>
            <person name="Fu J."/>
        </authorList>
    </citation>
    <scope>NUCLEOTIDE SEQUENCE [LARGE SCALE GENOMIC DNA]</scope>
    <source>
        <strain evidence="2 3">DHOB07</strain>
    </source>
</reference>
<dbReference type="PANTHER" id="PTHR31212">
    <property type="entry name" value="ALPHA-KETOGLUTARATE-DEPENDENT DIOXYGENASE ALKB HOMOLOG 3"/>
    <property type="match status" value="1"/>
</dbReference>
<dbReference type="InterPro" id="IPR032854">
    <property type="entry name" value="ALKBH3"/>
</dbReference>
<sequence length="205" mass="22957">MQALLFDQSVQRIADETTGPITYQPDVISPALAARWFTALHEQVAWHGGTRMMYERMVDVPRLYSHYAIDDPLLPAVLGTALAVVKEQVQAPFNSIDLNLYRDEHDSVAPHNDKLHELVVHQPIVLLSLGATRTMIIRRKMPPHLKTELALEAGSLLLMGWNAQLHYDHGIPKLQQPVGPRISLAFRVRPHATGSWGVRAEGSDK</sequence>
<dbReference type="InterPro" id="IPR027450">
    <property type="entry name" value="AlkB-like"/>
</dbReference>
<dbReference type="PANTHER" id="PTHR31212:SF4">
    <property type="entry name" value="ALPHA-KETOGLUTARATE-DEPENDENT DIOXYGENASE ALKB HOMOLOG 3"/>
    <property type="match status" value="1"/>
</dbReference>
<dbReference type="SUPFAM" id="SSF51197">
    <property type="entry name" value="Clavaminate synthase-like"/>
    <property type="match status" value="1"/>
</dbReference>
<dbReference type="EMBL" id="JADIKG010000012">
    <property type="protein sequence ID" value="MFK2874175.1"/>
    <property type="molecule type" value="Genomic_DNA"/>
</dbReference>
<name>A0ABW8IY34_9GAMM</name>
<accession>A0ABW8IY34</accession>
<evidence type="ECO:0000313" key="2">
    <source>
        <dbReference type="EMBL" id="MFK2874175.1"/>
    </source>
</evidence>
<dbReference type="InterPro" id="IPR037151">
    <property type="entry name" value="AlkB-like_sf"/>
</dbReference>
<dbReference type="GO" id="GO:0051213">
    <property type="term" value="F:dioxygenase activity"/>
    <property type="evidence" value="ECO:0007669"/>
    <property type="project" value="UniProtKB-KW"/>
</dbReference>
<dbReference type="Proteomes" id="UP001620405">
    <property type="component" value="Unassembled WGS sequence"/>
</dbReference>
<evidence type="ECO:0000313" key="3">
    <source>
        <dbReference type="Proteomes" id="UP001620405"/>
    </source>
</evidence>
<dbReference type="Pfam" id="PF13532">
    <property type="entry name" value="2OG-FeII_Oxy_2"/>
    <property type="match status" value="1"/>
</dbReference>
<protein>
    <submittedName>
        <fullName evidence="2">Alpha-ketoglutarate-dependent dioxygenase AlkB</fullName>
    </submittedName>
</protein>
<keyword evidence="3" id="KW-1185">Reference proteome</keyword>
<dbReference type="InterPro" id="IPR005123">
    <property type="entry name" value="Oxoglu/Fe-dep_dioxygenase_dom"/>
</dbReference>
<gene>
    <name evidence="2" type="ORF">ISP13_11575</name>
</gene>
<comment type="caution">
    <text evidence="2">The sequence shown here is derived from an EMBL/GenBank/DDBJ whole genome shotgun (WGS) entry which is preliminary data.</text>
</comment>